<sequence>MGWGGALDMVVLWLTEESEHAAAQTASEYGCFLRDERRRVDGWMPRRSCCCVLTSLSVSSLSSSGLVPPHPSPPSHFHHPSLIGARRCVVVQTFSHRSPWPCRLWRYCAAGLAVSPPAILSCLLLGFLRPALWNKVLLNFRQPPRACTPWILAPAAFLFSARLSLLSLWLPIMDY</sequence>
<evidence type="ECO:0000256" key="1">
    <source>
        <dbReference type="SAM" id="Phobius"/>
    </source>
</evidence>
<dbReference type="EMBL" id="CM008047">
    <property type="protein sequence ID" value="PVH64435.1"/>
    <property type="molecule type" value="Genomic_DNA"/>
</dbReference>
<reference evidence="2" key="1">
    <citation type="submission" date="2018-04" db="EMBL/GenBank/DDBJ databases">
        <title>WGS assembly of Panicum hallii.</title>
        <authorList>
            <person name="Lovell J."/>
            <person name="Jenkins J."/>
            <person name="Lowry D."/>
            <person name="Mamidi S."/>
            <person name="Sreedasyam A."/>
            <person name="Weng X."/>
            <person name="Barry K."/>
            <person name="Bonette J."/>
            <person name="Campitelli B."/>
            <person name="Daum C."/>
            <person name="Gordon S."/>
            <person name="Gould B."/>
            <person name="Lipzen A."/>
            <person name="Macqueen A."/>
            <person name="Palacio-Mejia J."/>
            <person name="Plott C."/>
            <person name="Shakirov E."/>
            <person name="Shu S."/>
            <person name="Yoshinaga Y."/>
            <person name="Zane M."/>
            <person name="Rokhsar D."/>
            <person name="Grimwood J."/>
            <person name="Schmutz J."/>
            <person name="Juenger T."/>
        </authorList>
    </citation>
    <scope>NUCLEOTIDE SEQUENCE [LARGE SCALE GENOMIC DNA]</scope>
    <source>
        <strain evidence="2">FIL2</strain>
    </source>
</reference>
<gene>
    <name evidence="2" type="ORF">PAHAL_2G266900</name>
</gene>
<dbReference type="Proteomes" id="UP000243499">
    <property type="component" value="Chromosome 2"/>
</dbReference>
<feature type="transmembrane region" description="Helical" evidence="1">
    <location>
        <begin position="104"/>
        <end position="128"/>
    </location>
</feature>
<proteinExistence type="predicted"/>
<protein>
    <submittedName>
        <fullName evidence="2">Uncharacterized protein</fullName>
    </submittedName>
</protein>
<accession>A0A2T8KQI8</accession>
<name>A0A2T8KQI8_9POAL</name>
<organism evidence="2">
    <name type="scientific">Panicum hallii</name>
    <dbReference type="NCBI Taxonomy" id="206008"/>
    <lineage>
        <taxon>Eukaryota</taxon>
        <taxon>Viridiplantae</taxon>
        <taxon>Streptophyta</taxon>
        <taxon>Embryophyta</taxon>
        <taxon>Tracheophyta</taxon>
        <taxon>Spermatophyta</taxon>
        <taxon>Magnoliopsida</taxon>
        <taxon>Liliopsida</taxon>
        <taxon>Poales</taxon>
        <taxon>Poaceae</taxon>
        <taxon>PACMAD clade</taxon>
        <taxon>Panicoideae</taxon>
        <taxon>Panicodae</taxon>
        <taxon>Paniceae</taxon>
        <taxon>Panicinae</taxon>
        <taxon>Panicum</taxon>
        <taxon>Panicum sect. Panicum</taxon>
    </lineage>
</organism>
<dbReference type="AlphaFoldDB" id="A0A2T8KQI8"/>
<evidence type="ECO:0000313" key="2">
    <source>
        <dbReference type="EMBL" id="PVH64435.1"/>
    </source>
</evidence>
<keyword evidence="1" id="KW-0812">Transmembrane</keyword>
<dbReference type="Gramene" id="PVH64435">
    <property type="protein sequence ID" value="PVH64435"/>
    <property type="gene ID" value="PAHAL_2G266900"/>
</dbReference>
<keyword evidence="1" id="KW-1133">Transmembrane helix</keyword>
<keyword evidence="1" id="KW-0472">Membrane</keyword>
<feature type="transmembrane region" description="Helical" evidence="1">
    <location>
        <begin position="148"/>
        <end position="170"/>
    </location>
</feature>